<dbReference type="AlphaFoldDB" id="A0A3R8AKQ3"/>
<gene>
    <name evidence="1" type="ORF">TGCAST_388980</name>
</gene>
<protein>
    <submittedName>
        <fullName evidence="1">Putative transmembrane protein</fullName>
    </submittedName>
</protein>
<dbReference type="VEuPathDB" id="ToxoDB:TGCAST_388980"/>
<keyword evidence="1" id="KW-0472">Membrane</keyword>
<comment type="caution">
    <text evidence="1">The sequence shown here is derived from an EMBL/GenBank/DDBJ whole genome shotgun (WGS) entry which is preliminary data.</text>
</comment>
<evidence type="ECO:0000313" key="2">
    <source>
        <dbReference type="Proteomes" id="UP000284452"/>
    </source>
</evidence>
<proteinExistence type="predicted"/>
<reference evidence="1 2" key="1">
    <citation type="submission" date="2017-10" db="EMBL/GenBank/DDBJ databases">
        <authorList>
            <person name="Sibley D."/>
            <person name="Venepally P."/>
            <person name="Karamycheva S."/>
            <person name="Hadjithomas M."/>
            <person name="Khan A."/>
            <person name="Brunk B."/>
            <person name="Roos D."/>
            <person name="Caler E."/>
            <person name="Lorenzi H."/>
        </authorList>
    </citation>
    <scope>NUCLEOTIDE SEQUENCE [LARGE SCALE GENOMIC DNA]</scope>
    <source>
        <strain evidence="1 2">CAST</strain>
    </source>
</reference>
<organism evidence="1 2">
    <name type="scientific">Toxoplasma gondii CAST</name>
    <dbReference type="NCBI Taxonomy" id="943122"/>
    <lineage>
        <taxon>Eukaryota</taxon>
        <taxon>Sar</taxon>
        <taxon>Alveolata</taxon>
        <taxon>Apicomplexa</taxon>
        <taxon>Conoidasida</taxon>
        <taxon>Coccidia</taxon>
        <taxon>Eucoccidiorida</taxon>
        <taxon>Eimeriorina</taxon>
        <taxon>Sarcocystidae</taxon>
        <taxon>Toxoplasma</taxon>
    </lineage>
</organism>
<sequence>MSPQSLILRPLHLDLLALSLILLALNLSLSLLSPNLSRRSVNLLALMVQMSALSRRRQPLRARGLRRLIDGEPCGSPCSARVSFRRHEAPRVPKSSKRRCMQRRWRRSLATASRVPWS</sequence>
<dbReference type="EMBL" id="AHIV02001671">
    <property type="protein sequence ID" value="RQX69045.1"/>
    <property type="molecule type" value="Genomic_DNA"/>
</dbReference>
<evidence type="ECO:0000313" key="1">
    <source>
        <dbReference type="EMBL" id="RQX69045.1"/>
    </source>
</evidence>
<keyword evidence="1" id="KW-0812">Transmembrane</keyword>
<dbReference type="Proteomes" id="UP000284452">
    <property type="component" value="Unassembled WGS sequence"/>
</dbReference>
<name>A0A3R8AKQ3_TOXGO</name>
<accession>A0A3R8AKQ3</accession>